<evidence type="ECO:0000256" key="2">
    <source>
        <dbReference type="ARBA" id="ARBA00012406"/>
    </source>
</evidence>
<evidence type="ECO:0000313" key="16">
    <source>
        <dbReference type="EMBL" id="CDW38600.1"/>
    </source>
</evidence>
<evidence type="ECO:0000256" key="3">
    <source>
        <dbReference type="ARBA" id="ARBA00022527"/>
    </source>
</evidence>
<dbReference type="PANTHER" id="PTHR44329:SF304">
    <property type="entry name" value="MITOGEN-ACTIVATED PROTEIN KINASE KINASE KINASE 13-LIKE ISOFORM X1"/>
    <property type="match status" value="1"/>
</dbReference>
<dbReference type="EMBL" id="HACA01021239">
    <property type="protein sequence ID" value="CDW38600.1"/>
    <property type="molecule type" value="Transcribed_RNA"/>
</dbReference>
<protein>
    <recommendedName>
        <fullName evidence="10">Mitogen-activated protein kinase kinase kinase dlk-1</fullName>
        <ecNumber evidence="2">2.7.11.25</ecNumber>
    </recommendedName>
    <alternativeName>
        <fullName evidence="12">DAP kinase-like kinase</fullName>
    </alternativeName>
    <alternativeName>
        <fullName evidence="11">Death-associated protein kinase-like kinase</fullName>
    </alternativeName>
</protein>
<dbReference type="InterPro" id="IPR011009">
    <property type="entry name" value="Kinase-like_dom_sf"/>
</dbReference>
<dbReference type="CTD" id="40143"/>
<keyword evidence="4" id="KW-0808">Transferase</keyword>
<name>A0A0K2UKI0_LEPSM</name>
<feature type="region of interest" description="Disordered" evidence="14">
    <location>
        <begin position="735"/>
        <end position="794"/>
    </location>
</feature>
<dbReference type="Gene3D" id="1.10.510.10">
    <property type="entry name" value="Transferase(Phosphotransferase) domain 1"/>
    <property type="match status" value="1"/>
</dbReference>
<comment type="catalytic activity">
    <reaction evidence="8">
        <text>L-threonyl-[protein] + ATP = O-phospho-L-threonyl-[protein] + ADP + H(+)</text>
        <dbReference type="Rhea" id="RHEA:46608"/>
        <dbReference type="Rhea" id="RHEA-COMP:11060"/>
        <dbReference type="Rhea" id="RHEA-COMP:11605"/>
        <dbReference type="ChEBI" id="CHEBI:15378"/>
        <dbReference type="ChEBI" id="CHEBI:30013"/>
        <dbReference type="ChEBI" id="CHEBI:30616"/>
        <dbReference type="ChEBI" id="CHEBI:61977"/>
        <dbReference type="ChEBI" id="CHEBI:456216"/>
        <dbReference type="EC" id="2.7.11.25"/>
    </reaction>
</comment>
<dbReference type="GO" id="GO:0006950">
    <property type="term" value="P:response to stress"/>
    <property type="evidence" value="ECO:0007669"/>
    <property type="project" value="UniProtKB-ARBA"/>
</dbReference>
<dbReference type="GO" id="GO:0004709">
    <property type="term" value="F:MAP kinase kinase kinase activity"/>
    <property type="evidence" value="ECO:0007669"/>
    <property type="project" value="UniProtKB-EC"/>
</dbReference>
<dbReference type="PROSITE" id="PS00108">
    <property type="entry name" value="PROTEIN_KINASE_ST"/>
    <property type="match status" value="1"/>
</dbReference>
<evidence type="ECO:0000256" key="13">
    <source>
        <dbReference type="SAM" id="Coils"/>
    </source>
</evidence>
<evidence type="ECO:0000256" key="10">
    <source>
        <dbReference type="ARBA" id="ARBA00074193"/>
    </source>
</evidence>
<keyword evidence="7" id="KW-0067">ATP-binding</keyword>
<dbReference type="InterPro" id="IPR000719">
    <property type="entry name" value="Prot_kinase_dom"/>
</dbReference>
<evidence type="ECO:0000256" key="7">
    <source>
        <dbReference type="ARBA" id="ARBA00022840"/>
    </source>
</evidence>
<feature type="domain" description="Protein kinase" evidence="15">
    <location>
        <begin position="168"/>
        <end position="410"/>
    </location>
</feature>
<reference evidence="16" key="1">
    <citation type="submission" date="2014-05" db="EMBL/GenBank/DDBJ databases">
        <authorList>
            <person name="Chronopoulou M."/>
        </authorList>
    </citation>
    <scope>NUCLEOTIDE SEQUENCE</scope>
    <source>
        <tissue evidence="16">Whole organism</tissue>
    </source>
</reference>
<sequence length="861" mass="98665">MVITSSTETSIPVPIIKRGMTLPGNGVPINNNFGGGFSTVPNSPEDQNIKTNNNNPHLRLSSLPNSDNEIFSFANSALHLNDDDSIHLSLSPDNINEDSDSSNSNNNSNKGIENDHENDGKIPNVTLSRVGTWYDGFFGCLKPVLSMMGKQKPVDKSEDDWEIPFEHISNLEWLGSGAQGAVFVGKLHSEYLAVKKVKEVAETNIYHLRHLNHPNIVQFLGVCTQSPVYAILMEYCPYGPLFYFLRDGKDKVPPKRLVAWTKQIASGMKYLHDNKIIHRDLKSPNVLIGRKEIIKISDFGTSRTWTEQSTYMSFAGTVAWMAPEVIRNEPCSEKVDIWSFGVCLWELLTCEVPYKNVDSSAVIWGVGSNSLQLPIPSTCPEGFKLLIKQCWSPKPRNRPSFKHILMHLDIAAVEILSFLPEDYFRTQQSWKLEVWEYNERMKAEDTKMIPLAENAFLLRRRKEELKHAQDVKELYERKLQKVNNLYLELSAWKLQLEEKEKILNRRAQQINCQNSKVYYKKKLRPILNKAQERLRKKAHLPPAVQIPQPRSQDILSTSPDSPLKRIKQSSFKFPTIDNKLENSCLECSCVRNQDKDSSDTKTYEKKICQKEVIISSDQYHPSPEQLKKCRKLKMRKRSGNNAHTSPQQIIRQSHKFKDIHYLDENEPMNSEGNSESGDESSISLIYDDYLETLDRKVSKIINRKPSFTINLDDELHRSHSDRFYGPLSFNYRAPPKTELSEKHNTRSSSLPVNDGNFFHEGDDEDSRDDSSREDLKKDWPDQENENSDNGDPVFALRRRSFARRPIRTASRFSIPSLPYVNKNQSSTLEKPSSLSNIQDQLNIDRKEADVSYNDGKVDPES</sequence>
<feature type="compositionally biased region" description="Polar residues" evidence="14">
    <location>
        <begin position="39"/>
        <end position="55"/>
    </location>
</feature>
<comment type="similarity">
    <text evidence="1">Belongs to the protein kinase superfamily. STE Ser/Thr protein kinase family. MAP kinase kinase kinase subfamily.</text>
</comment>
<dbReference type="PRINTS" id="PR00109">
    <property type="entry name" value="TYRKINASE"/>
</dbReference>
<dbReference type="SMART" id="SM00220">
    <property type="entry name" value="S_TKc"/>
    <property type="match status" value="1"/>
</dbReference>
<evidence type="ECO:0000256" key="14">
    <source>
        <dbReference type="SAM" id="MobiDB-lite"/>
    </source>
</evidence>
<organism evidence="16">
    <name type="scientific">Lepeophtheirus salmonis</name>
    <name type="common">Salmon louse</name>
    <name type="synonym">Caligus salmonis</name>
    <dbReference type="NCBI Taxonomy" id="72036"/>
    <lineage>
        <taxon>Eukaryota</taxon>
        <taxon>Metazoa</taxon>
        <taxon>Ecdysozoa</taxon>
        <taxon>Arthropoda</taxon>
        <taxon>Crustacea</taxon>
        <taxon>Multicrustacea</taxon>
        <taxon>Hexanauplia</taxon>
        <taxon>Copepoda</taxon>
        <taxon>Siphonostomatoida</taxon>
        <taxon>Caligidae</taxon>
        <taxon>Lepeophtheirus</taxon>
    </lineage>
</organism>
<dbReference type="Pfam" id="PF07714">
    <property type="entry name" value="PK_Tyr_Ser-Thr"/>
    <property type="match status" value="1"/>
</dbReference>
<dbReference type="InterPro" id="IPR001245">
    <property type="entry name" value="Ser-Thr/Tyr_kinase_cat_dom"/>
</dbReference>
<dbReference type="RefSeq" id="XP_040572648.1">
    <property type="nucleotide sequence ID" value="XM_040716714.2"/>
</dbReference>
<dbReference type="RefSeq" id="XP_040572649.1">
    <property type="nucleotide sequence ID" value="XM_040716715.2"/>
</dbReference>
<dbReference type="RefSeq" id="XP_071745932.1">
    <property type="nucleotide sequence ID" value="XM_071889831.1"/>
</dbReference>
<keyword evidence="13" id="KW-0175">Coiled coil</keyword>
<feature type="region of interest" description="Disordered" evidence="14">
    <location>
        <begin position="89"/>
        <end position="123"/>
    </location>
</feature>
<dbReference type="FunFam" id="1.10.510.10:FF:000087">
    <property type="entry name" value="Mitogen-activated protein kinase kinase kinase 12"/>
    <property type="match status" value="1"/>
</dbReference>
<evidence type="ECO:0000256" key="4">
    <source>
        <dbReference type="ARBA" id="ARBA00022679"/>
    </source>
</evidence>
<dbReference type="GeneID" id="121121740"/>
<accession>A0A0K2UKI0</accession>
<evidence type="ECO:0000256" key="9">
    <source>
        <dbReference type="ARBA" id="ARBA00048329"/>
    </source>
</evidence>
<comment type="catalytic activity">
    <reaction evidence="9">
        <text>L-seryl-[protein] + ATP = O-phospho-L-seryl-[protein] + ADP + H(+)</text>
        <dbReference type="Rhea" id="RHEA:17989"/>
        <dbReference type="Rhea" id="RHEA-COMP:9863"/>
        <dbReference type="Rhea" id="RHEA-COMP:11604"/>
        <dbReference type="ChEBI" id="CHEBI:15378"/>
        <dbReference type="ChEBI" id="CHEBI:29999"/>
        <dbReference type="ChEBI" id="CHEBI:30616"/>
        <dbReference type="ChEBI" id="CHEBI:83421"/>
        <dbReference type="ChEBI" id="CHEBI:456216"/>
        <dbReference type="EC" id="2.7.11.25"/>
    </reaction>
</comment>
<feature type="compositionally biased region" description="Basic and acidic residues" evidence="14">
    <location>
        <begin position="768"/>
        <end position="780"/>
    </location>
</feature>
<evidence type="ECO:0000256" key="12">
    <source>
        <dbReference type="ARBA" id="ARBA00080806"/>
    </source>
</evidence>
<dbReference type="SUPFAM" id="SSF56112">
    <property type="entry name" value="Protein kinase-like (PK-like)"/>
    <property type="match status" value="1"/>
</dbReference>
<keyword evidence="5" id="KW-0547">Nucleotide-binding</keyword>
<evidence type="ECO:0000256" key="11">
    <source>
        <dbReference type="ARBA" id="ARBA00077446"/>
    </source>
</evidence>
<dbReference type="InterPro" id="IPR008271">
    <property type="entry name" value="Ser/Thr_kinase_AS"/>
</dbReference>
<feature type="compositionally biased region" description="Basic and acidic residues" evidence="14">
    <location>
        <begin position="842"/>
        <end position="861"/>
    </location>
</feature>
<keyword evidence="6 16" id="KW-0418">Kinase</keyword>
<dbReference type="AlphaFoldDB" id="A0A0K2UKI0"/>
<dbReference type="PROSITE" id="PS50011">
    <property type="entry name" value="PROTEIN_KINASE_DOM"/>
    <property type="match status" value="1"/>
</dbReference>
<dbReference type="InterPro" id="IPR051681">
    <property type="entry name" value="Ser/Thr_Kinases-Pseudokinases"/>
</dbReference>
<dbReference type="PANTHER" id="PTHR44329">
    <property type="entry name" value="SERINE/THREONINE-PROTEIN KINASE TNNI3K-RELATED"/>
    <property type="match status" value="1"/>
</dbReference>
<evidence type="ECO:0000256" key="8">
    <source>
        <dbReference type="ARBA" id="ARBA00047559"/>
    </source>
</evidence>
<evidence type="ECO:0000256" key="1">
    <source>
        <dbReference type="ARBA" id="ARBA00006529"/>
    </source>
</evidence>
<feature type="region of interest" description="Disordered" evidence="14">
    <location>
        <begin position="840"/>
        <end position="861"/>
    </location>
</feature>
<dbReference type="RefSeq" id="XP_071745931.1">
    <property type="nucleotide sequence ID" value="XM_071889830.1"/>
</dbReference>
<dbReference type="RefSeq" id="XP_071745930.1">
    <property type="nucleotide sequence ID" value="XM_071889829.1"/>
</dbReference>
<dbReference type="EC" id="2.7.11.25" evidence="2"/>
<feature type="region of interest" description="Disordered" evidence="14">
    <location>
        <begin position="33"/>
        <end position="55"/>
    </location>
</feature>
<proteinExistence type="inferred from homology"/>
<dbReference type="RefSeq" id="XP_040572647.1">
    <property type="nucleotide sequence ID" value="XM_040716713.2"/>
</dbReference>
<keyword evidence="3" id="KW-0723">Serine/threonine-protein kinase</keyword>
<dbReference type="Gene3D" id="3.30.200.20">
    <property type="entry name" value="Phosphorylase Kinase, domain 1"/>
    <property type="match status" value="1"/>
</dbReference>
<dbReference type="OrthoDB" id="339325at2759"/>
<evidence type="ECO:0000259" key="15">
    <source>
        <dbReference type="PROSITE" id="PS50011"/>
    </source>
</evidence>
<dbReference type="GO" id="GO:0005737">
    <property type="term" value="C:cytoplasm"/>
    <property type="evidence" value="ECO:0007669"/>
    <property type="project" value="TreeGrafter"/>
</dbReference>
<evidence type="ECO:0000256" key="6">
    <source>
        <dbReference type="ARBA" id="ARBA00022777"/>
    </source>
</evidence>
<feature type="coiled-coil region" evidence="13">
    <location>
        <begin position="458"/>
        <end position="513"/>
    </location>
</feature>
<evidence type="ECO:0000256" key="5">
    <source>
        <dbReference type="ARBA" id="ARBA00022741"/>
    </source>
</evidence>
<dbReference type="GO" id="GO:0005524">
    <property type="term" value="F:ATP binding"/>
    <property type="evidence" value="ECO:0007669"/>
    <property type="project" value="UniProtKB-KW"/>
</dbReference>